<accession>A0A699LDL8</accession>
<protein>
    <submittedName>
        <fullName evidence="2">Uncharacterized protein</fullName>
    </submittedName>
</protein>
<keyword evidence="1" id="KW-0812">Transmembrane</keyword>
<gene>
    <name evidence="2" type="ORF">Tci_701024</name>
</gene>
<reference evidence="2" key="1">
    <citation type="journal article" date="2019" name="Sci. Rep.">
        <title>Draft genome of Tanacetum cinerariifolium, the natural source of mosquito coil.</title>
        <authorList>
            <person name="Yamashiro T."/>
            <person name="Shiraishi A."/>
            <person name="Satake H."/>
            <person name="Nakayama K."/>
        </authorList>
    </citation>
    <scope>NUCLEOTIDE SEQUENCE</scope>
</reference>
<organism evidence="2">
    <name type="scientific">Tanacetum cinerariifolium</name>
    <name type="common">Dalmatian daisy</name>
    <name type="synonym">Chrysanthemum cinerariifolium</name>
    <dbReference type="NCBI Taxonomy" id="118510"/>
    <lineage>
        <taxon>Eukaryota</taxon>
        <taxon>Viridiplantae</taxon>
        <taxon>Streptophyta</taxon>
        <taxon>Embryophyta</taxon>
        <taxon>Tracheophyta</taxon>
        <taxon>Spermatophyta</taxon>
        <taxon>Magnoliopsida</taxon>
        <taxon>eudicotyledons</taxon>
        <taxon>Gunneridae</taxon>
        <taxon>Pentapetalae</taxon>
        <taxon>asterids</taxon>
        <taxon>campanulids</taxon>
        <taxon>Asterales</taxon>
        <taxon>Asteraceae</taxon>
        <taxon>Asteroideae</taxon>
        <taxon>Anthemideae</taxon>
        <taxon>Anthemidinae</taxon>
        <taxon>Tanacetum</taxon>
    </lineage>
</organism>
<evidence type="ECO:0000313" key="2">
    <source>
        <dbReference type="EMBL" id="GFB29053.1"/>
    </source>
</evidence>
<evidence type="ECO:0000256" key="1">
    <source>
        <dbReference type="SAM" id="Phobius"/>
    </source>
</evidence>
<dbReference type="EMBL" id="BKCJ010594355">
    <property type="protein sequence ID" value="GFB29053.1"/>
    <property type="molecule type" value="Genomic_DNA"/>
</dbReference>
<sequence>PINSVSSGDGRLPRHEIINDDFSESGVVYFIALLLTFVFHLIHKIFPDKIGTVNVAAIIQSP</sequence>
<proteinExistence type="predicted"/>
<name>A0A699LDL8_TANCI</name>
<keyword evidence="1" id="KW-1133">Transmembrane helix</keyword>
<comment type="caution">
    <text evidence="2">The sequence shown here is derived from an EMBL/GenBank/DDBJ whole genome shotgun (WGS) entry which is preliminary data.</text>
</comment>
<dbReference type="AlphaFoldDB" id="A0A699LDL8"/>
<feature type="transmembrane region" description="Helical" evidence="1">
    <location>
        <begin position="26"/>
        <end position="42"/>
    </location>
</feature>
<feature type="non-terminal residue" evidence="2">
    <location>
        <position position="1"/>
    </location>
</feature>
<keyword evidence="1" id="KW-0472">Membrane</keyword>